<protein>
    <submittedName>
        <fullName evidence="1">Uncharacterized protein</fullName>
    </submittedName>
</protein>
<name>A0A1C3H1L3_9GAMM</name>
<dbReference type="AlphaFoldDB" id="A0A1C3H1L3"/>
<organism evidence="1 2">
    <name type="scientific">Cardiobacterium hominis</name>
    <dbReference type="NCBI Taxonomy" id="2718"/>
    <lineage>
        <taxon>Bacteria</taxon>
        <taxon>Pseudomonadati</taxon>
        <taxon>Pseudomonadota</taxon>
        <taxon>Gammaproteobacteria</taxon>
        <taxon>Cardiobacteriales</taxon>
        <taxon>Cardiobacteriaceae</taxon>
        <taxon>Cardiobacterium</taxon>
    </lineage>
</organism>
<evidence type="ECO:0000313" key="2">
    <source>
        <dbReference type="Proteomes" id="UP000190837"/>
    </source>
</evidence>
<proteinExistence type="predicted"/>
<gene>
    <name evidence="1" type="ORF">CHUV0807_0075</name>
</gene>
<evidence type="ECO:0000313" key="1">
    <source>
        <dbReference type="EMBL" id="SAM56963.1"/>
    </source>
</evidence>
<dbReference type="Proteomes" id="UP000190837">
    <property type="component" value="Unassembled WGS sequence"/>
</dbReference>
<reference evidence="2" key="1">
    <citation type="submission" date="2016-04" db="EMBL/GenBank/DDBJ databases">
        <authorList>
            <person name="Tagini F."/>
        </authorList>
    </citation>
    <scope>NUCLEOTIDE SEQUENCE [LARGE SCALE GENOMIC DNA]</scope>
    <source>
        <strain evidence="2">CHUV0807</strain>
    </source>
</reference>
<dbReference type="EMBL" id="FKLO01000005">
    <property type="protein sequence ID" value="SAM56963.1"/>
    <property type="molecule type" value="Genomic_DNA"/>
</dbReference>
<sequence length="59" mass="6195">MRHGFLLLGLKGGIIGKYPPGLRFSPIAAAGFAPAFSLCVFYGDRLGAPFAVPFISHSS</sequence>
<accession>A0A1C3H1L3</accession>